<proteinExistence type="predicted"/>
<accession>A0AAU9MGN1</accession>
<comment type="caution">
    <text evidence="1">The sequence shown here is derived from an EMBL/GenBank/DDBJ whole genome shotgun (WGS) entry which is preliminary data.</text>
</comment>
<keyword evidence="2" id="KW-1185">Reference proteome</keyword>
<evidence type="ECO:0000313" key="1">
    <source>
        <dbReference type="EMBL" id="CAH1420043.1"/>
    </source>
</evidence>
<dbReference type="AlphaFoldDB" id="A0AAU9MGN1"/>
<dbReference type="Proteomes" id="UP001157418">
    <property type="component" value="Unassembled WGS sequence"/>
</dbReference>
<reference evidence="1 2" key="1">
    <citation type="submission" date="2022-01" db="EMBL/GenBank/DDBJ databases">
        <authorList>
            <person name="Xiong W."/>
            <person name="Schranz E."/>
        </authorList>
    </citation>
    <scope>NUCLEOTIDE SEQUENCE [LARGE SCALE GENOMIC DNA]</scope>
</reference>
<dbReference type="EMBL" id="CAKMRJ010000772">
    <property type="protein sequence ID" value="CAH1420043.1"/>
    <property type="molecule type" value="Genomic_DNA"/>
</dbReference>
<name>A0AAU9MGN1_9ASTR</name>
<evidence type="ECO:0000313" key="2">
    <source>
        <dbReference type="Proteomes" id="UP001157418"/>
    </source>
</evidence>
<protein>
    <submittedName>
        <fullName evidence="1">Uncharacterized protein</fullName>
    </submittedName>
</protein>
<organism evidence="1 2">
    <name type="scientific">Lactuca virosa</name>
    <dbReference type="NCBI Taxonomy" id="75947"/>
    <lineage>
        <taxon>Eukaryota</taxon>
        <taxon>Viridiplantae</taxon>
        <taxon>Streptophyta</taxon>
        <taxon>Embryophyta</taxon>
        <taxon>Tracheophyta</taxon>
        <taxon>Spermatophyta</taxon>
        <taxon>Magnoliopsida</taxon>
        <taxon>eudicotyledons</taxon>
        <taxon>Gunneridae</taxon>
        <taxon>Pentapetalae</taxon>
        <taxon>asterids</taxon>
        <taxon>campanulids</taxon>
        <taxon>Asterales</taxon>
        <taxon>Asteraceae</taxon>
        <taxon>Cichorioideae</taxon>
        <taxon>Cichorieae</taxon>
        <taxon>Lactucinae</taxon>
        <taxon>Lactuca</taxon>
    </lineage>
</organism>
<gene>
    <name evidence="1" type="ORF">LVIROSA_LOCUS7537</name>
</gene>
<sequence length="82" mass="9235">MGGGGGGGGVRGILYDCRHVRFIQIKIEMIQQQTGNGRWEKEKRYENCQEFCFAYRTGLPESNGYIYIDANGGLNQQRTSVI</sequence>